<comment type="similarity">
    <text evidence="1">Belongs to the aldehyde dehydrogenase family.</text>
</comment>
<dbReference type="OrthoDB" id="310895at2759"/>
<feature type="non-terminal residue" evidence="3">
    <location>
        <position position="1"/>
    </location>
</feature>
<feature type="domain" description="Aldehyde dehydrogenase" evidence="2">
    <location>
        <begin position="5"/>
        <end position="122"/>
    </location>
</feature>
<name>A0A1R0GQI2_9FUNG</name>
<dbReference type="InterPro" id="IPR015590">
    <property type="entry name" value="Aldehyde_DH_dom"/>
</dbReference>
<comment type="caution">
    <text evidence="3">The sequence shown here is derived from an EMBL/GenBank/DDBJ whole genome shotgun (WGS) entry which is preliminary data.</text>
</comment>
<proteinExistence type="inferred from homology"/>
<evidence type="ECO:0000313" key="4">
    <source>
        <dbReference type="Proteomes" id="UP000187455"/>
    </source>
</evidence>
<evidence type="ECO:0000256" key="1">
    <source>
        <dbReference type="ARBA" id="ARBA00009986"/>
    </source>
</evidence>
<dbReference type="GO" id="GO:0016620">
    <property type="term" value="F:oxidoreductase activity, acting on the aldehyde or oxo group of donors, NAD or NADP as acceptor"/>
    <property type="evidence" value="ECO:0007669"/>
    <property type="project" value="InterPro"/>
</dbReference>
<accession>A0A1R0GQI2</accession>
<evidence type="ECO:0000313" key="3">
    <source>
        <dbReference type="EMBL" id="OLY79134.1"/>
    </source>
</evidence>
<dbReference type="InterPro" id="IPR016161">
    <property type="entry name" value="Ald_DH/histidinol_DH"/>
</dbReference>
<reference evidence="3 4" key="1">
    <citation type="journal article" date="2016" name="Mol. Biol. Evol.">
        <title>Genome-Wide Survey of Gut Fungi (Harpellales) Reveals the First Horizontally Transferred Ubiquitin Gene from a Mosquito Host.</title>
        <authorList>
            <person name="Wang Y."/>
            <person name="White M.M."/>
            <person name="Kvist S."/>
            <person name="Moncalvo J.M."/>
        </authorList>
    </citation>
    <scope>NUCLEOTIDE SEQUENCE [LARGE SCALE GENOMIC DNA]</scope>
    <source>
        <strain evidence="3 4">ALG-7-W6</strain>
    </source>
</reference>
<keyword evidence="4" id="KW-1185">Reference proteome</keyword>
<dbReference type="SUPFAM" id="SSF53720">
    <property type="entry name" value="ALDH-like"/>
    <property type="match status" value="1"/>
</dbReference>
<dbReference type="InterPro" id="IPR016162">
    <property type="entry name" value="Ald_DH_N"/>
</dbReference>
<sequence length="129" mass="14185">GSCPPNRQGFFYQPTILTNVKPNSRIATEEVFGPVLAILDPFDNLDDVISALSKSEFGLTASIFSSNTKSINKFKRSIRAGTIWINTHNYVFPDLPFGGFKKSGIGREMGSESITSYTTTRAIISNPNF</sequence>
<protein>
    <submittedName>
        <fullName evidence="3">Phenylacetaldehyde dehydrogenase</fullName>
    </submittedName>
</protein>
<dbReference type="InterPro" id="IPR016163">
    <property type="entry name" value="Ald_DH_C"/>
</dbReference>
<dbReference type="EMBL" id="LSSL01004908">
    <property type="protein sequence ID" value="OLY79134.1"/>
    <property type="molecule type" value="Genomic_DNA"/>
</dbReference>
<dbReference type="PANTHER" id="PTHR11699">
    <property type="entry name" value="ALDEHYDE DEHYDROGENASE-RELATED"/>
    <property type="match status" value="1"/>
</dbReference>
<gene>
    <name evidence="3" type="ORF">AYI68_g6803</name>
</gene>
<organism evidence="3 4">
    <name type="scientific">Smittium mucronatum</name>
    <dbReference type="NCBI Taxonomy" id="133383"/>
    <lineage>
        <taxon>Eukaryota</taxon>
        <taxon>Fungi</taxon>
        <taxon>Fungi incertae sedis</taxon>
        <taxon>Zoopagomycota</taxon>
        <taxon>Kickxellomycotina</taxon>
        <taxon>Harpellomycetes</taxon>
        <taxon>Harpellales</taxon>
        <taxon>Legeriomycetaceae</taxon>
        <taxon>Smittium</taxon>
    </lineage>
</organism>
<dbReference type="Gene3D" id="3.40.605.10">
    <property type="entry name" value="Aldehyde Dehydrogenase, Chain A, domain 1"/>
    <property type="match status" value="1"/>
</dbReference>
<dbReference type="AlphaFoldDB" id="A0A1R0GQI2"/>
<evidence type="ECO:0000259" key="2">
    <source>
        <dbReference type="Pfam" id="PF00171"/>
    </source>
</evidence>
<dbReference type="Proteomes" id="UP000187455">
    <property type="component" value="Unassembled WGS sequence"/>
</dbReference>
<dbReference type="STRING" id="133383.A0A1R0GQI2"/>
<dbReference type="Pfam" id="PF00171">
    <property type="entry name" value="Aldedh"/>
    <property type="match status" value="1"/>
</dbReference>
<dbReference type="Gene3D" id="3.40.309.10">
    <property type="entry name" value="Aldehyde Dehydrogenase, Chain A, domain 2"/>
    <property type="match status" value="1"/>
</dbReference>